<feature type="transmembrane region" description="Helical" evidence="2">
    <location>
        <begin position="111"/>
        <end position="130"/>
    </location>
</feature>
<feature type="compositionally biased region" description="Basic and acidic residues" evidence="1">
    <location>
        <begin position="231"/>
        <end position="246"/>
    </location>
</feature>
<name>A0A2S8FS48_9BACT</name>
<reference evidence="3 4" key="1">
    <citation type="submission" date="2018-02" db="EMBL/GenBank/DDBJ databases">
        <title>Comparative genomes isolates from brazilian mangrove.</title>
        <authorList>
            <person name="Araujo J.E."/>
            <person name="Taketani R.G."/>
            <person name="Silva M.C.P."/>
            <person name="Loureco M.V."/>
            <person name="Andreote F.D."/>
        </authorList>
    </citation>
    <scope>NUCLEOTIDE SEQUENCE [LARGE SCALE GENOMIC DNA]</scope>
    <source>
        <strain evidence="3 4">Hex-1 MGV</strain>
    </source>
</reference>
<evidence type="ECO:0000256" key="1">
    <source>
        <dbReference type="SAM" id="MobiDB-lite"/>
    </source>
</evidence>
<dbReference type="AlphaFoldDB" id="A0A2S8FS48"/>
<feature type="region of interest" description="Disordered" evidence="1">
    <location>
        <begin position="231"/>
        <end position="255"/>
    </location>
</feature>
<evidence type="ECO:0000313" key="4">
    <source>
        <dbReference type="Proteomes" id="UP000238322"/>
    </source>
</evidence>
<organism evidence="3 4">
    <name type="scientific">Blastopirellula marina</name>
    <dbReference type="NCBI Taxonomy" id="124"/>
    <lineage>
        <taxon>Bacteria</taxon>
        <taxon>Pseudomonadati</taxon>
        <taxon>Planctomycetota</taxon>
        <taxon>Planctomycetia</taxon>
        <taxon>Pirellulales</taxon>
        <taxon>Pirellulaceae</taxon>
        <taxon>Blastopirellula</taxon>
    </lineage>
</organism>
<keyword evidence="2" id="KW-1133">Transmembrane helix</keyword>
<evidence type="ECO:0000313" key="3">
    <source>
        <dbReference type="EMBL" id="PQO34995.1"/>
    </source>
</evidence>
<accession>A0A2S8FS48</accession>
<dbReference type="RefSeq" id="WP_105330725.1">
    <property type="nucleotide sequence ID" value="NZ_PUHY01000010.1"/>
</dbReference>
<evidence type="ECO:0000256" key="2">
    <source>
        <dbReference type="SAM" id="Phobius"/>
    </source>
</evidence>
<proteinExistence type="predicted"/>
<keyword evidence="2" id="KW-0812">Transmembrane</keyword>
<comment type="caution">
    <text evidence="3">The sequence shown here is derived from an EMBL/GenBank/DDBJ whole genome shotgun (WGS) entry which is preliminary data.</text>
</comment>
<gene>
    <name evidence="3" type="ORF">C5Y83_16080</name>
</gene>
<feature type="transmembrane region" description="Helical" evidence="2">
    <location>
        <begin position="6"/>
        <end position="29"/>
    </location>
</feature>
<keyword evidence="2" id="KW-0472">Membrane</keyword>
<dbReference type="Proteomes" id="UP000238322">
    <property type="component" value="Unassembled WGS sequence"/>
</dbReference>
<feature type="transmembrane region" description="Helical" evidence="2">
    <location>
        <begin position="41"/>
        <end position="64"/>
    </location>
</feature>
<protein>
    <submittedName>
        <fullName evidence="3">Uncharacterized protein</fullName>
    </submittedName>
</protein>
<sequence>MSEAGTRYIGLKFMFGGMVVSGLGIYQVATGGLVAGDFYRILYPAIALPVGLLMLVFGALAFWMDDPKNAKVEETKNEADAYTAYLRQQGVLPEETAQPATPGRLFLDPRILAVLMLLGVAAVKVAPVFIEFEKEERRKQPARERASRESIAWFNNQLAQKKVALDRLEEKMTAAGFTPDEQEQVFRDFVNSESEGAKTSDSLSEVLEIDWKLLRHWDFEKLNPKVEELIQQRQDQREQDSAEKSKLNTTLPGDQ</sequence>
<dbReference type="EMBL" id="PUHY01000010">
    <property type="protein sequence ID" value="PQO34995.1"/>
    <property type="molecule type" value="Genomic_DNA"/>
</dbReference>